<proteinExistence type="predicted"/>
<protein>
    <submittedName>
        <fullName evidence="1">Uncharacterized protein</fullName>
    </submittedName>
</protein>
<dbReference type="AlphaFoldDB" id="A0A2P2PLE6"/>
<evidence type="ECO:0000313" key="1">
    <source>
        <dbReference type="EMBL" id="MBX55449.1"/>
    </source>
</evidence>
<name>A0A2P2PLE6_RHIMU</name>
<accession>A0A2P2PLE6</accession>
<dbReference type="EMBL" id="GGEC01074965">
    <property type="protein sequence ID" value="MBX55449.1"/>
    <property type="molecule type" value="Transcribed_RNA"/>
</dbReference>
<sequence length="32" mass="3706">MDQQSPSTPHASQLNFPEHFVYHHAILKMKGE</sequence>
<organism evidence="1">
    <name type="scientific">Rhizophora mucronata</name>
    <name type="common">Asiatic mangrove</name>
    <dbReference type="NCBI Taxonomy" id="61149"/>
    <lineage>
        <taxon>Eukaryota</taxon>
        <taxon>Viridiplantae</taxon>
        <taxon>Streptophyta</taxon>
        <taxon>Embryophyta</taxon>
        <taxon>Tracheophyta</taxon>
        <taxon>Spermatophyta</taxon>
        <taxon>Magnoliopsida</taxon>
        <taxon>eudicotyledons</taxon>
        <taxon>Gunneridae</taxon>
        <taxon>Pentapetalae</taxon>
        <taxon>rosids</taxon>
        <taxon>fabids</taxon>
        <taxon>Malpighiales</taxon>
        <taxon>Rhizophoraceae</taxon>
        <taxon>Rhizophora</taxon>
    </lineage>
</organism>
<reference evidence="1" key="1">
    <citation type="submission" date="2018-02" db="EMBL/GenBank/DDBJ databases">
        <title>Rhizophora mucronata_Transcriptome.</title>
        <authorList>
            <person name="Meera S.P."/>
            <person name="Sreeshan A."/>
            <person name="Augustine A."/>
        </authorList>
    </citation>
    <scope>NUCLEOTIDE SEQUENCE</scope>
    <source>
        <tissue evidence="1">Leaf</tissue>
    </source>
</reference>